<gene>
    <name evidence="2" type="ORF">H8923_01830</name>
</gene>
<evidence type="ECO:0000256" key="1">
    <source>
        <dbReference type="SAM" id="SignalP"/>
    </source>
</evidence>
<organism evidence="2 3">
    <name type="scientific">Romboutsia faecis</name>
    <dbReference type="NCBI Taxonomy" id="2764597"/>
    <lineage>
        <taxon>Bacteria</taxon>
        <taxon>Bacillati</taxon>
        <taxon>Bacillota</taxon>
        <taxon>Clostridia</taxon>
        <taxon>Peptostreptococcales</taxon>
        <taxon>Peptostreptococcaceae</taxon>
        <taxon>Romboutsia</taxon>
    </lineage>
</organism>
<dbReference type="RefSeq" id="WP_153925266.1">
    <property type="nucleotide sequence ID" value="NZ_JACRWE010000001.1"/>
</dbReference>
<dbReference type="Proteomes" id="UP000609849">
    <property type="component" value="Unassembled WGS sequence"/>
</dbReference>
<sequence length="191" mass="22293">MKKIVCILSAVCMILTMNTVTHADNQKNEISSKKYVKTIKTYVKKEKFDLISKHNTIKLIITNKIERLGMDLAYIEPTIEKIQENKNRLVSLIEFLEDNESNDSKINNLSEDLLAYLNEMYIDLDHLSMIYKSQLGRHLTDSEKIENLVGDRDAFGYKINKNETSAYDYINHYNDRVEKVKKVYNCIKEVS</sequence>
<feature type="chain" id="PRO_5045874822" evidence="1">
    <location>
        <begin position="24"/>
        <end position="191"/>
    </location>
</feature>
<comment type="caution">
    <text evidence="2">The sequence shown here is derived from an EMBL/GenBank/DDBJ whole genome shotgun (WGS) entry which is preliminary data.</text>
</comment>
<dbReference type="EMBL" id="JACRWE010000001">
    <property type="protein sequence ID" value="MBC5995488.1"/>
    <property type="molecule type" value="Genomic_DNA"/>
</dbReference>
<keyword evidence="3" id="KW-1185">Reference proteome</keyword>
<name>A0ABR7JKN5_9FIRM</name>
<evidence type="ECO:0000313" key="3">
    <source>
        <dbReference type="Proteomes" id="UP000609849"/>
    </source>
</evidence>
<keyword evidence="1" id="KW-0732">Signal</keyword>
<feature type="signal peptide" evidence="1">
    <location>
        <begin position="1"/>
        <end position="23"/>
    </location>
</feature>
<protein>
    <submittedName>
        <fullName evidence="2">Uncharacterized protein</fullName>
    </submittedName>
</protein>
<evidence type="ECO:0000313" key="2">
    <source>
        <dbReference type="EMBL" id="MBC5995488.1"/>
    </source>
</evidence>
<reference evidence="2 3" key="1">
    <citation type="submission" date="2020-08" db="EMBL/GenBank/DDBJ databases">
        <authorList>
            <person name="Liu C."/>
            <person name="Sun Q."/>
        </authorList>
    </citation>
    <scope>NUCLEOTIDE SEQUENCE [LARGE SCALE GENOMIC DNA]</scope>
    <source>
        <strain evidence="2 3">NSJ-18</strain>
    </source>
</reference>
<proteinExistence type="predicted"/>
<accession>A0ABR7JKN5</accession>